<feature type="transmembrane region" description="Helical" evidence="2">
    <location>
        <begin position="40"/>
        <end position="66"/>
    </location>
</feature>
<comment type="similarity">
    <text evidence="1">Belongs to the DP1 family.</text>
</comment>
<dbReference type="PANTHER" id="PTHR12300">
    <property type="entry name" value="HVA22-LIKE PROTEINS"/>
    <property type="match status" value="1"/>
</dbReference>
<dbReference type="RefSeq" id="XP_001302560.1">
    <property type="nucleotide sequence ID" value="XM_001302559.1"/>
</dbReference>
<accession>A2FZN9</accession>
<proteinExistence type="inferred from homology"/>
<dbReference type="VEuPathDB" id="TrichDB:TVAGG3_0249040"/>
<keyword evidence="2" id="KW-0812">Transmembrane</keyword>
<comment type="subcellular location">
    <subcellularLocation>
        <location evidence="1">Membrane</location>
        <topology evidence="1">Multi-pass membrane protein</topology>
    </subcellularLocation>
</comment>
<evidence type="ECO:0000313" key="4">
    <source>
        <dbReference type="Proteomes" id="UP000001542"/>
    </source>
</evidence>
<evidence type="ECO:0000256" key="1">
    <source>
        <dbReference type="RuleBase" id="RU362006"/>
    </source>
</evidence>
<protein>
    <submittedName>
        <fullName evidence="3">TB2/DP1, HVA22 family protein</fullName>
    </submittedName>
</protein>
<dbReference type="STRING" id="5722.A2FZN9"/>
<reference evidence="3" key="1">
    <citation type="submission" date="2006-10" db="EMBL/GenBank/DDBJ databases">
        <authorList>
            <person name="Amadeo P."/>
            <person name="Zhao Q."/>
            <person name="Wortman J."/>
            <person name="Fraser-Liggett C."/>
            <person name="Carlton J."/>
        </authorList>
    </citation>
    <scope>NUCLEOTIDE SEQUENCE</scope>
    <source>
        <strain evidence="3">G3</strain>
    </source>
</reference>
<evidence type="ECO:0000256" key="2">
    <source>
        <dbReference type="SAM" id="Phobius"/>
    </source>
</evidence>
<name>A2FZN9_TRIV3</name>
<dbReference type="AlphaFoldDB" id="A2FZN9"/>
<dbReference type="SMR" id="A2FZN9"/>
<dbReference type="eggNOG" id="KOG1726">
    <property type="taxonomic scope" value="Eukaryota"/>
</dbReference>
<sequence>MIGWPISQFLTYPIAFLFPGYLSFKTVLSKGSDDDTRWLCYWLIVALFFFAEVALSFLIKLIPFYFEMKCVVLFYLQWNSAKKAKYIYDTWLEPLLTYIEPTVDAFIDRYSQQALEIAIKAHNEGKALMQKATEEIAKQQVNAAIEDAMKE</sequence>
<keyword evidence="2" id="KW-0472">Membrane</keyword>
<dbReference type="Proteomes" id="UP000001542">
    <property type="component" value="Unassembled WGS sequence"/>
</dbReference>
<reference evidence="3" key="2">
    <citation type="journal article" date="2007" name="Science">
        <title>Draft genome sequence of the sexually transmitted pathogen Trichomonas vaginalis.</title>
        <authorList>
            <person name="Carlton J.M."/>
            <person name="Hirt R.P."/>
            <person name="Silva J.C."/>
            <person name="Delcher A.L."/>
            <person name="Schatz M."/>
            <person name="Zhao Q."/>
            <person name="Wortman J.R."/>
            <person name="Bidwell S.L."/>
            <person name="Alsmark U.C.M."/>
            <person name="Besteiro S."/>
            <person name="Sicheritz-Ponten T."/>
            <person name="Noel C.J."/>
            <person name="Dacks J.B."/>
            <person name="Foster P.G."/>
            <person name="Simillion C."/>
            <person name="Van de Peer Y."/>
            <person name="Miranda-Saavedra D."/>
            <person name="Barton G.J."/>
            <person name="Westrop G.D."/>
            <person name="Mueller S."/>
            <person name="Dessi D."/>
            <person name="Fiori P.L."/>
            <person name="Ren Q."/>
            <person name="Paulsen I."/>
            <person name="Zhang H."/>
            <person name="Bastida-Corcuera F.D."/>
            <person name="Simoes-Barbosa A."/>
            <person name="Brown M.T."/>
            <person name="Hayes R.D."/>
            <person name="Mukherjee M."/>
            <person name="Okumura C.Y."/>
            <person name="Schneider R."/>
            <person name="Smith A.J."/>
            <person name="Vanacova S."/>
            <person name="Villalvazo M."/>
            <person name="Haas B.J."/>
            <person name="Pertea M."/>
            <person name="Feldblyum T.V."/>
            <person name="Utterback T.R."/>
            <person name="Shu C.L."/>
            <person name="Osoegawa K."/>
            <person name="de Jong P.J."/>
            <person name="Hrdy I."/>
            <person name="Horvathova L."/>
            <person name="Zubacova Z."/>
            <person name="Dolezal P."/>
            <person name="Malik S.B."/>
            <person name="Logsdon J.M. Jr."/>
            <person name="Henze K."/>
            <person name="Gupta A."/>
            <person name="Wang C.C."/>
            <person name="Dunne R.L."/>
            <person name="Upcroft J.A."/>
            <person name="Upcroft P."/>
            <person name="White O."/>
            <person name="Salzberg S.L."/>
            <person name="Tang P."/>
            <person name="Chiu C.-H."/>
            <person name="Lee Y.-S."/>
            <person name="Embley T.M."/>
            <person name="Coombs G.H."/>
            <person name="Mottram J.C."/>
            <person name="Tachezy J."/>
            <person name="Fraser-Liggett C.M."/>
            <person name="Johnson P.J."/>
        </authorList>
    </citation>
    <scope>NUCLEOTIDE SEQUENCE [LARGE SCALE GENOMIC DNA]</scope>
    <source>
        <strain evidence="3">G3</strain>
    </source>
</reference>
<dbReference type="OrthoDB" id="10009287at2759"/>
<dbReference type="InterPro" id="IPR004345">
    <property type="entry name" value="TB2_DP1_HVA22"/>
</dbReference>
<dbReference type="PANTHER" id="PTHR12300:SF187">
    <property type="entry name" value="RECEPTOR EXPRESSION-ENHANCING PROTEIN"/>
    <property type="match status" value="1"/>
</dbReference>
<dbReference type="GO" id="GO:0016020">
    <property type="term" value="C:membrane"/>
    <property type="evidence" value="ECO:0007669"/>
    <property type="project" value="UniProtKB-SubCell"/>
</dbReference>
<gene>
    <name evidence="3" type="ORF">TVAG_386000</name>
</gene>
<dbReference type="KEGG" id="tva:4747302"/>
<keyword evidence="4" id="KW-1185">Reference proteome</keyword>
<feature type="transmembrane region" description="Helical" evidence="2">
    <location>
        <begin position="6"/>
        <end position="28"/>
    </location>
</feature>
<dbReference type="VEuPathDB" id="TrichDB:TVAG_386000"/>
<organism evidence="3 4">
    <name type="scientific">Trichomonas vaginalis (strain ATCC PRA-98 / G3)</name>
    <dbReference type="NCBI Taxonomy" id="412133"/>
    <lineage>
        <taxon>Eukaryota</taxon>
        <taxon>Metamonada</taxon>
        <taxon>Parabasalia</taxon>
        <taxon>Trichomonadida</taxon>
        <taxon>Trichomonadidae</taxon>
        <taxon>Trichomonas</taxon>
    </lineage>
</organism>
<dbReference type="Pfam" id="PF03134">
    <property type="entry name" value="TB2_DP1_HVA22"/>
    <property type="match status" value="1"/>
</dbReference>
<keyword evidence="2" id="KW-1133">Transmembrane helix</keyword>
<dbReference type="InParanoid" id="A2FZN9"/>
<evidence type="ECO:0000313" key="3">
    <source>
        <dbReference type="EMBL" id="EAX89630.1"/>
    </source>
</evidence>
<dbReference type="EMBL" id="DS114182">
    <property type="protein sequence ID" value="EAX89630.1"/>
    <property type="molecule type" value="Genomic_DNA"/>
</dbReference>